<evidence type="ECO:0000256" key="6">
    <source>
        <dbReference type="ARBA" id="ARBA00022801"/>
    </source>
</evidence>
<dbReference type="InterPro" id="IPR000477">
    <property type="entry name" value="RT_dom"/>
</dbReference>
<dbReference type="InterPro" id="IPR012337">
    <property type="entry name" value="RNaseH-like_sf"/>
</dbReference>
<evidence type="ECO:0000256" key="1">
    <source>
        <dbReference type="ARBA" id="ARBA00012493"/>
    </source>
</evidence>
<dbReference type="InterPro" id="IPR041373">
    <property type="entry name" value="RT_RNaseH"/>
</dbReference>
<dbReference type="Pfam" id="PF00078">
    <property type="entry name" value="RVT_1"/>
    <property type="match status" value="1"/>
</dbReference>
<dbReference type="Pfam" id="PF00665">
    <property type="entry name" value="rve"/>
    <property type="match status" value="1"/>
</dbReference>
<dbReference type="InterPro" id="IPR043502">
    <property type="entry name" value="DNA/RNA_pol_sf"/>
</dbReference>
<dbReference type="SUPFAM" id="SSF56672">
    <property type="entry name" value="DNA/RNA polymerases"/>
    <property type="match status" value="1"/>
</dbReference>
<dbReference type="Gene3D" id="3.30.420.10">
    <property type="entry name" value="Ribonuclease H-like superfamily/Ribonuclease H"/>
    <property type="match status" value="1"/>
</dbReference>
<evidence type="ECO:0000256" key="2">
    <source>
        <dbReference type="ARBA" id="ARBA00022679"/>
    </source>
</evidence>
<keyword evidence="7" id="KW-0695">RNA-directed DNA polymerase</keyword>
<dbReference type="PANTHER" id="PTHR37984:SF5">
    <property type="entry name" value="PROTEIN NYNRIN-LIKE"/>
    <property type="match status" value="1"/>
</dbReference>
<dbReference type="InterPro" id="IPR001584">
    <property type="entry name" value="Integrase_cat-core"/>
</dbReference>
<reference evidence="10 11" key="1">
    <citation type="journal article" date="2018" name="Mol. Plant">
        <title>The genome of Artemisia annua provides insight into the evolution of Asteraceae family and artemisinin biosynthesis.</title>
        <authorList>
            <person name="Shen Q."/>
            <person name="Zhang L."/>
            <person name="Liao Z."/>
            <person name="Wang S."/>
            <person name="Yan T."/>
            <person name="Shi P."/>
            <person name="Liu M."/>
            <person name="Fu X."/>
            <person name="Pan Q."/>
            <person name="Wang Y."/>
            <person name="Lv Z."/>
            <person name="Lu X."/>
            <person name="Zhang F."/>
            <person name="Jiang W."/>
            <person name="Ma Y."/>
            <person name="Chen M."/>
            <person name="Hao X."/>
            <person name="Li L."/>
            <person name="Tang Y."/>
            <person name="Lv G."/>
            <person name="Zhou Y."/>
            <person name="Sun X."/>
            <person name="Brodelius P.E."/>
            <person name="Rose J.K.C."/>
            <person name="Tang K."/>
        </authorList>
    </citation>
    <scope>NUCLEOTIDE SEQUENCE [LARGE SCALE GENOMIC DNA]</scope>
    <source>
        <strain evidence="11">cv. Huhao1</strain>
        <tissue evidence="10">Leaf</tissue>
    </source>
</reference>
<dbReference type="CDD" id="cd00303">
    <property type="entry name" value="retropepsin_like"/>
    <property type="match status" value="1"/>
</dbReference>
<dbReference type="CDD" id="cd09274">
    <property type="entry name" value="RNase_HI_RT_Ty3"/>
    <property type="match status" value="1"/>
</dbReference>
<organism evidence="10 11">
    <name type="scientific">Artemisia annua</name>
    <name type="common">Sweet wormwood</name>
    <dbReference type="NCBI Taxonomy" id="35608"/>
    <lineage>
        <taxon>Eukaryota</taxon>
        <taxon>Viridiplantae</taxon>
        <taxon>Streptophyta</taxon>
        <taxon>Embryophyta</taxon>
        <taxon>Tracheophyta</taxon>
        <taxon>Spermatophyta</taxon>
        <taxon>Magnoliopsida</taxon>
        <taxon>eudicotyledons</taxon>
        <taxon>Gunneridae</taxon>
        <taxon>Pentapetalae</taxon>
        <taxon>asterids</taxon>
        <taxon>campanulids</taxon>
        <taxon>Asterales</taxon>
        <taxon>Asteraceae</taxon>
        <taxon>Asteroideae</taxon>
        <taxon>Anthemideae</taxon>
        <taxon>Artemisiinae</taxon>
        <taxon>Artemisia</taxon>
    </lineage>
</organism>
<gene>
    <name evidence="10" type="ORF">CTI12_AA343190</name>
</gene>
<keyword evidence="4" id="KW-0540">Nuclease</keyword>
<dbReference type="FunFam" id="3.30.70.270:FF:000020">
    <property type="entry name" value="Transposon Tf2-6 polyprotein-like Protein"/>
    <property type="match status" value="1"/>
</dbReference>
<dbReference type="InterPro" id="IPR050951">
    <property type="entry name" value="Retrovirus_Pol_polyprotein"/>
</dbReference>
<dbReference type="STRING" id="35608.A0A2U1LFA7"/>
<dbReference type="SUPFAM" id="SSF53098">
    <property type="entry name" value="Ribonuclease H-like"/>
    <property type="match status" value="1"/>
</dbReference>
<dbReference type="Pfam" id="PF17917">
    <property type="entry name" value="RT_RNaseH"/>
    <property type="match status" value="1"/>
</dbReference>
<dbReference type="SUPFAM" id="SSF54160">
    <property type="entry name" value="Chromo domain-like"/>
    <property type="match status" value="1"/>
</dbReference>
<protein>
    <recommendedName>
        <fullName evidence="1">RNA-directed DNA polymerase</fullName>
        <ecNumber evidence="1">2.7.7.49</ecNumber>
    </recommendedName>
</protein>
<evidence type="ECO:0000256" key="5">
    <source>
        <dbReference type="ARBA" id="ARBA00022759"/>
    </source>
</evidence>
<evidence type="ECO:0000259" key="9">
    <source>
        <dbReference type="PROSITE" id="PS50994"/>
    </source>
</evidence>
<proteinExistence type="predicted"/>
<feature type="domain" description="Integrase catalytic" evidence="9">
    <location>
        <begin position="873"/>
        <end position="1037"/>
    </location>
</feature>
<dbReference type="EC" id="2.7.7.49" evidence="1"/>
<comment type="caution">
    <text evidence="10">The sequence shown here is derived from an EMBL/GenBank/DDBJ whole genome shotgun (WGS) entry which is preliminary data.</text>
</comment>
<evidence type="ECO:0000256" key="8">
    <source>
        <dbReference type="SAM" id="MobiDB-lite"/>
    </source>
</evidence>
<dbReference type="GO" id="GO:0003964">
    <property type="term" value="F:RNA-directed DNA polymerase activity"/>
    <property type="evidence" value="ECO:0007669"/>
    <property type="project" value="UniProtKB-KW"/>
</dbReference>
<dbReference type="EMBL" id="PKPP01009698">
    <property type="protein sequence ID" value="PWA47683.1"/>
    <property type="molecule type" value="Genomic_DNA"/>
</dbReference>
<sequence>MAPTTRITGSSNSSSFVFDDETRRYFGEQIAQMVGDAMQDMNTRMNQMQTQITELGLQNNQMGNGQGGGAMQHSRVAKIDFPKFSGEDVRDGCLDVNNCSCLIMWLKLRRMFKPQTLADAYCLTNLQEATLEAVKKKNMSAYTGNNTRYGTHSGSNNYSKPLLPLPNTANTTMRPRSNTQMGGTNKRLTQKEYAKKRENNLCFYCDEKYVLGHKCSGQLYSLVVMPEIDVDETECLEDGEQLEDNGVKELQAPQISIHALTGTTNFQTMRVIGKVGKHDIHILVDCGSTHNFLDKGIAKKLGCNVKPTCPLAMTVANGSNLITDSECKDFKWQFGSIPFSTDVMLLPLGGYEMVLSIQWLATLGDMICNFSELKMEFMYMGKRVLLSGTKKSNLEWLGHKNAENAVRQPAQAQLHSMMLCVNPELEATCMKVDSEASAIDPKLQLVIDQYEDVFAIPTELPPHREQHREHDQRIPLLEGAVPVNIRPYKHPPTQKDAIESMVKELLEAGVIKKSHSPFSSPIVMVKKKDNSWRMCVDYRQLNKQTVKDKFPIPIIEELIDELHGSKVFTKLDLRSGYHQIRMHEEDIVKTALRTHEGHYEFLVMPFGPSMEAHVHHVETVLETMRCHKLYANLSKCVFGTGQVEYLGHMISAEGVATEPDKIKAMANWPMPANIKQLRGFLGLTGYYRRFIKAYATISKPLTQLLKKNAFSWNGDAQTAFEQLKQAMILIAEIGGVLLKEGHPIGFLSKTLSPKHQLLSTYEKEFLAIVQALEKWRGYLLDRHFKIKTDHFSLKYLLMTTPAQVKWLPKLMGFDYEIQYKKGVENVTADALSRLHQGELLTMRKMRKQVKQWIKECDICQRCKPDLAAYPCLLQPLPIPDLIWSSISMDFVEGLPKSQGKNVIFVVVDRLSKYAHFMALTHPFTATTVAQVFLDNIYKLHGLPNTIVSDRDKIFLSTFWKELFKLLQVKLHMSSAYHPQSDGQTKVVNRCLECYLRCMCGEQPKQWAKWLSLAEWWYNTNHHSSINTTPFEVVYGHKPPLHVPYVGGDRIVEVVDRTLTAREATIDKLKFHLKRAQDRMKSHADKGRTDRTYEVGDWVYVKLQPHRQVTMRKDKYSKLSPRYYGPFLVQHKCRGAVTQQGDLPACDAEGVMLVEPVAVLDRRLAKKGNGATVFVLIQWANGSKEDATWEPIEEIQRRNVTVTQSNAFLPMDLLRLPFILFKFLRNQVGKTLMPPIAESNGLANTFRRQLKTMVEGIGSQRI</sequence>
<feature type="region of interest" description="Disordered" evidence="8">
    <location>
        <begin position="147"/>
        <end position="184"/>
    </location>
</feature>
<keyword evidence="6" id="KW-0378">Hydrolase</keyword>
<dbReference type="AlphaFoldDB" id="A0A2U1LFA7"/>
<feature type="compositionally biased region" description="Polar residues" evidence="8">
    <location>
        <begin position="147"/>
        <end position="159"/>
    </location>
</feature>
<dbReference type="InterPro" id="IPR016197">
    <property type="entry name" value="Chromo-like_dom_sf"/>
</dbReference>
<keyword evidence="3" id="KW-0548">Nucleotidyltransferase</keyword>
<dbReference type="CDD" id="cd01647">
    <property type="entry name" value="RT_LTR"/>
    <property type="match status" value="1"/>
</dbReference>
<dbReference type="GO" id="GO:0015074">
    <property type="term" value="P:DNA integration"/>
    <property type="evidence" value="ECO:0007669"/>
    <property type="project" value="InterPro"/>
</dbReference>
<keyword evidence="11" id="KW-1185">Reference proteome</keyword>
<dbReference type="Pfam" id="PF08284">
    <property type="entry name" value="RVP_2"/>
    <property type="match status" value="1"/>
</dbReference>
<evidence type="ECO:0000313" key="10">
    <source>
        <dbReference type="EMBL" id="PWA47683.1"/>
    </source>
</evidence>
<dbReference type="PROSITE" id="PS50994">
    <property type="entry name" value="INTEGRASE"/>
    <property type="match status" value="1"/>
</dbReference>
<dbReference type="InterPro" id="IPR036397">
    <property type="entry name" value="RNaseH_sf"/>
</dbReference>
<evidence type="ECO:0000313" key="11">
    <source>
        <dbReference type="Proteomes" id="UP000245207"/>
    </source>
</evidence>
<name>A0A2U1LFA7_ARTAN</name>
<dbReference type="Proteomes" id="UP000245207">
    <property type="component" value="Unassembled WGS sequence"/>
</dbReference>
<dbReference type="PANTHER" id="PTHR37984">
    <property type="entry name" value="PROTEIN CBG26694"/>
    <property type="match status" value="1"/>
</dbReference>
<dbReference type="OrthoDB" id="2013610at2759"/>
<dbReference type="GO" id="GO:0004519">
    <property type="term" value="F:endonuclease activity"/>
    <property type="evidence" value="ECO:0007669"/>
    <property type="project" value="UniProtKB-KW"/>
</dbReference>
<dbReference type="Gene3D" id="3.30.70.270">
    <property type="match status" value="2"/>
</dbReference>
<accession>A0A2U1LFA7</accession>
<dbReference type="Gene3D" id="3.10.10.10">
    <property type="entry name" value="HIV Type 1 Reverse Transcriptase, subunit A, domain 1"/>
    <property type="match status" value="1"/>
</dbReference>
<dbReference type="InterPro" id="IPR043128">
    <property type="entry name" value="Rev_trsase/Diguanyl_cyclase"/>
</dbReference>
<dbReference type="GO" id="GO:0003676">
    <property type="term" value="F:nucleic acid binding"/>
    <property type="evidence" value="ECO:0007669"/>
    <property type="project" value="InterPro"/>
</dbReference>
<feature type="compositionally biased region" description="Polar residues" evidence="8">
    <location>
        <begin position="167"/>
        <end position="184"/>
    </location>
</feature>
<evidence type="ECO:0000256" key="3">
    <source>
        <dbReference type="ARBA" id="ARBA00022695"/>
    </source>
</evidence>
<evidence type="ECO:0000256" key="4">
    <source>
        <dbReference type="ARBA" id="ARBA00022722"/>
    </source>
</evidence>
<dbReference type="InterPro" id="IPR021109">
    <property type="entry name" value="Peptidase_aspartic_dom_sf"/>
</dbReference>
<dbReference type="GO" id="GO:0016787">
    <property type="term" value="F:hydrolase activity"/>
    <property type="evidence" value="ECO:0007669"/>
    <property type="project" value="UniProtKB-KW"/>
</dbReference>
<keyword evidence="5" id="KW-0255">Endonuclease</keyword>
<keyword evidence="2" id="KW-0808">Transferase</keyword>
<evidence type="ECO:0000256" key="7">
    <source>
        <dbReference type="ARBA" id="ARBA00022918"/>
    </source>
</evidence>
<dbReference type="Gene3D" id="2.40.70.10">
    <property type="entry name" value="Acid Proteases"/>
    <property type="match status" value="1"/>
</dbReference>